<dbReference type="OMA" id="CNTEVAT"/>
<sequence length="126" mass="13957">CRIFTPTMFSTPPLASGFNTSAVTQLIPGKEDYPRRGRRNASFGGLFSLAELELELPSTDPPHTRERRGAEEVWTLYGIFQLSNYLVCNDGTTPSPNICGLSCSNLVDDDIRDDINCVLKILAYLL</sequence>
<keyword evidence="2" id="KW-0929">Antimicrobial</keyword>
<reference evidence="6" key="2">
    <citation type="submission" date="2025-09" db="UniProtKB">
        <authorList>
            <consortium name="Ensembl"/>
        </authorList>
    </citation>
    <scope>IDENTIFICATION</scope>
</reference>
<dbReference type="PANTHER" id="PTHR11407">
    <property type="entry name" value="LYSOZYME C"/>
    <property type="match status" value="1"/>
</dbReference>
<dbReference type="PROSITE" id="PS00128">
    <property type="entry name" value="GLYCOSYL_HYDROL_F22_1"/>
    <property type="match status" value="1"/>
</dbReference>
<dbReference type="InterPro" id="IPR001916">
    <property type="entry name" value="Glyco_hydro_22"/>
</dbReference>
<evidence type="ECO:0000313" key="6">
    <source>
        <dbReference type="Ensembl" id="ENSSDUP00000001395.1"/>
    </source>
</evidence>
<name>A0A3B4T5Q3_SERDU</name>
<dbReference type="GeneTree" id="ENSGT01110000268092"/>
<comment type="similarity">
    <text evidence="4">Belongs to the glycosyl hydrolase 22 family.</text>
</comment>
<reference evidence="6" key="1">
    <citation type="submission" date="2025-08" db="UniProtKB">
        <authorList>
            <consortium name="Ensembl"/>
        </authorList>
    </citation>
    <scope>IDENTIFICATION</scope>
</reference>
<dbReference type="EC" id="3.2.1.17" evidence="1"/>
<dbReference type="SUPFAM" id="SSF53955">
    <property type="entry name" value="Lysozyme-like"/>
    <property type="match status" value="1"/>
</dbReference>
<accession>A0A3B4T5Q3</accession>
<dbReference type="PANTHER" id="PTHR11407:SF63">
    <property type="entry name" value="LYSOZYME C"/>
    <property type="match status" value="1"/>
</dbReference>
<dbReference type="InterPro" id="IPR023346">
    <property type="entry name" value="Lysozyme-like_dom_sf"/>
</dbReference>
<evidence type="ECO:0000256" key="1">
    <source>
        <dbReference type="ARBA" id="ARBA00012732"/>
    </source>
</evidence>
<dbReference type="InterPro" id="IPR019799">
    <property type="entry name" value="Glyco_hydro_22_CS"/>
</dbReference>
<evidence type="ECO:0000313" key="7">
    <source>
        <dbReference type="Proteomes" id="UP000261420"/>
    </source>
</evidence>
<dbReference type="PRINTS" id="PR00135">
    <property type="entry name" value="LYZLACT"/>
</dbReference>
<proteinExistence type="inferred from homology"/>
<organism evidence="6 7">
    <name type="scientific">Seriola dumerili</name>
    <name type="common">Greater amberjack</name>
    <name type="synonym">Caranx dumerili</name>
    <dbReference type="NCBI Taxonomy" id="41447"/>
    <lineage>
        <taxon>Eukaryota</taxon>
        <taxon>Metazoa</taxon>
        <taxon>Chordata</taxon>
        <taxon>Craniata</taxon>
        <taxon>Vertebrata</taxon>
        <taxon>Euteleostomi</taxon>
        <taxon>Actinopterygii</taxon>
        <taxon>Neopterygii</taxon>
        <taxon>Teleostei</taxon>
        <taxon>Neoteleostei</taxon>
        <taxon>Acanthomorphata</taxon>
        <taxon>Carangaria</taxon>
        <taxon>Carangiformes</taxon>
        <taxon>Carangidae</taxon>
        <taxon>Seriola</taxon>
    </lineage>
</organism>
<dbReference type="GO" id="GO:0042742">
    <property type="term" value="P:defense response to bacterium"/>
    <property type="evidence" value="ECO:0007669"/>
    <property type="project" value="UniProtKB-KW"/>
</dbReference>
<dbReference type="Proteomes" id="UP000261420">
    <property type="component" value="Unplaced"/>
</dbReference>
<dbReference type="GO" id="GO:0003796">
    <property type="term" value="F:lysozyme activity"/>
    <property type="evidence" value="ECO:0007669"/>
    <property type="project" value="UniProtKB-EC"/>
</dbReference>
<evidence type="ECO:0000259" key="5">
    <source>
        <dbReference type="PROSITE" id="PS00128"/>
    </source>
</evidence>
<feature type="domain" description="Glycosyl hydrolases family 22 (GH22)" evidence="5">
    <location>
        <begin position="99"/>
        <end position="117"/>
    </location>
</feature>
<evidence type="ECO:0000256" key="4">
    <source>
        <dbReference type="RuleBase" id="RU004440"/>
    </source>
</evidence>
<evidence type="ECO:0000256" key="2">
    <source>
        <dbReference type="ARBA" id="ARBA00022638"/>
    </source>
</evidence>
<dbReference type="Pfam" id="PF00062">
    <property type="entry name" value="Lys"/>
    <property type="match status" value="1"/>
</dbReference>
<dbReference type="GO" id="GO:0031640">
    <property type="term" value="P:killing of cells of another organism"/>
    <property type="evidence" value="ECO:0007669"/>
    <property type="project" value="UniProtKB-KW"/>
</dbReference>
<keyword evidence="2" id="KW-0081">Bacteriolytic enzyme</keyword>
<keyword evidence="7" id="KW-1185">Reference proteome</keyword>
<protein>
    <recommendedName>
        <fullName evidence="1">lysozyme</fullName>
        <ecNumber evidence="1">3.2.1.17</ecNumber>
    </recommendedName>
</protein>
<keyword evidence="3" id="KW-1015">Disulfide bond</keyword>
<dbReference type="Ensembl" id="ENSSDUT00000001450.1">
    <property type="protein sequence ID" value="ENSSDUP00000001395.1"/>
    <property type="gene ID" value="ENSSDUG00000001110.1"/>
</dbReference>
<dbReference type="PROSITE" id="PS51348">
    <property type="entry name" value="GLYCOSYL_HYDROL_F22_2"/>
    <property type="match status" value="1"/>
</dbReference>
<evidence type="ECO:0000256" key="3">
    <source>
        <dbReference type="ARBA" id="ARBA00023157"/>
    </source>
</evidence>
<dbReference type="Gene3D" id="1.10.530.10">
    <property type="match status" value="1"/>
</dbReference>
<dbReference type="AlphaFoldDB" id="A0A3B4T5Q3"/>